<sequence>MASPNTTVLDAATKELLYKIDDLIVPFEELAQAAQQCLDGRFEIHRRNEDRENERIEIESELKNIKEQAAHLKQRRQSIISRIPPHLLTHARSSADLAEADLDAILLGIEEVKLMNIPIMIQQLYEEITDIDIDMGSFQDPNVRTKIRAALRKFRDALSDFQLGFNHLRREAVDEGLKDLSTRRSEYGMSPVLSEPSELLDNEVDDDSLSSSAVMVACSSISSLNLGSPLIPANEGLDENRLSLSSSEDAMFRFERNHPPTLLCLAEWLGLDDPVSVALLLNNWPIQHAFQAYRATTGESCAENPKRLKLVLPLFTYSRETLQLWQAHANEQREENCLDISAALFANHVVRFLERSSEVVAWERVTGDITSLEDYETARYRWAVVLQIFWFMQKAFGFVE</sequence>
<dbReference type="AlphaFoldDB" id="A0A553HN39"/>
<evidence type="ECO:0000313" key="3">
    <source>
        <dbReference type="Proteomes" id="UP000319160"/>
    </source>
</evidence>
<evidence type="ECO:0000256" key="1">
    <source>
        <dbReference type="SAM" id="Coils"/>
    </source>
</evidence>
<reference evidence="3" key="1">
    <citation type="submission" date="2019-06" db="EMBL/GenBank/DDBJ databases">
        <title>Draft genome sequence of the griseofulvin-producing fungus Xylaria cubensis strain G536.</title>
        <authorList>
            <person name="Mead M.E."/>
            <person name="Raja H.A."/>
            <person name="Steenwyk J.L."/>
            <person name="Knowles S.L."/>
            <person name="Oberlies N.H."/>
            <person name="Rokas A."/>
        </authorList>
    </citation>
    <scope>NUCLEOTIDE SEQUENCE [LARGE SCALE GENOMIC DNA]</scope>
    <source>
        <strain evidence="3">G536</strain>
    </source>
</reference>
<accession>A0A553HN39</accession>
<dbReference type="Proteomes" id="UP000319160">
    <property type="component" value="Unassembled WGS sequence"/>
</dbReference>
<protein>
    <submittedName>
        <fullName evidence="2">Uncharacterized protein</fullName>
    </submittedName>
</protein>
<name>A0A553HN39_9PEZI</name>
<evidence type="ECO:0000313" key="2">
    <source>
        <dbReference type="EMBL" id="TRX89374.1"/>
    </source>
</evidence>
<comment type="caution">
    <text evidence="2">The sequence shown here is derived from an EMBL/GenBank/DDBJ whole genome shotgun (WGS) entry which is preliminary data.</text>
</comment>
<gene>
    <name evidence="2" type="ORF">FHL15_009672</name>
</gene>
<keyword evidence="3" id="KW-1185">Reference proteome</keyword>
<dbReference type="EMBL" id="VFLP01000068">
    <property type="protein sequence ID" value="TRX89374.1"/>
    <property type="molecule type" value="Genomic_DNA"/>
</dbReference>
<organism evidence="2 3">
    <name type="scientific">Xylaria flabelliformis</name>
    <dbReference type="NCBI Taxonomy" id="2512241"/>
    <lineage>
        <taxon>Eukaryota</taxon>
        <taxon>Fungi</taxon>
        <taxon>Dikarya</taxon>
        <taxon>Ascomycota</taxon>
        <taxon>Pezizomycotina</taxon>
        <taxon>Sordariomycetes</taxon>
        <taxon>Xylariomycetidae</taxon>
        <taxon>Xylariales</taxon>
        <taxon>Xylariaceae</taxon>
        <taxon>Xylaria</taxon>
    </lineage>
</organism>
<proteinExistence type="predicted"/>
<dbReference type="OrthoDB" id="4777154at2759"/>
<keyword evidence="1" id="KW-0175">Coiled coil</keyword>
<feature type="coiled-coil region" evidence="1">
    <location>
        <begin position="48"/>
        <end position="82"/>
    </location>
</feature>